<feature type="compositionally biased region" description="Basic and acidic residues" evidence="1">
    <location>
        <begin position="218"/>
        <end position="231"/>
    </location>
</feature>
<keyword evidence="3" id="KW-1185">Reference proteome</keyword>
<dbReference type="EMBL" id="JBAMZK010000036">
    <property type="protein sequence ID" value="KAL0494369.1"/>
    <property type="molecule type" value="Genomic_DNA"/>
</dbReference>
<feature type="region of interest" description="Disordered" evidence="1">
    <location>
        <begin position="208"/>
        <end position="231"/>
    </location>
</feature>
<comment type="caution">
    <text evidence="2">The sequence shown here is derived from an EMBL/GenBank/DDBJ whole genome shotgun (WGS) entry which is preliminary data.</text>
</comment>
<dbReference type="AlphaFoldDB" id="A0AAW2ZWA1"/>
<proteinExistence type="predicted"/>
<protein>
    <submittedName>
        <fullName evidence="2">Uncharacterized protein</fullName>
    </submittedName>
</protein>
<reference evidence="2 3" key="1">
    <citation type="submission" date="2024-02" db="EMBL/GenBank/DDBJ databases">
        <title>FIRST GENOME SEQUENCES OF Leishmania (Viannia) shawi, Leishmania (Viannia) lindenbergi AND Leishmania (Viannia) utingensis.</title>
        <authorList>
            <person name="Resadore F."/>
            <person name="Custodio M.G.F."/>
            <person name="Boite M.C."/>
            <person name="Cupolillo E."/>
            <person name="Ferreira G.E.M."/>
        </authorList>
    </citation>
    <scope>NUCLEOTIDE SEQUENCE [LARGE SCALE GENOMIC DNA]</scope>
    <source>
        <strain evidence="2 3">MHOM/BR/1966/M15733</strain>
    </source>
</reference>
<dbReference type="Proteomes" id="UP001500131">
    <property type="component" value="Unassembled WGS sequence"/>
</dbReference>
<accession>A0AAW2ZWA1</accession>
<evidence type="ECO:0000313" key="2">
    <source>
        <dbReference type="EMBL" id="KAL0494369.1"/>
    </source>
</evidence>
<evidence type="ECO:0000256" key="1">
    <source>
        <dbReference type="SAM" id="MobiDB-lite"/>
    </source>
</evidence>
<name>A0AAW2ZWA1_9TRYP</name>
<organism evidence="2 3">
    <name type="scientific">Leishmania lindenbergi</name>
    <dbReference type="NCBI Taxonomy" id="651832"/>
    <lineage>
        <taxon>Eukaryota</taxon>
        <taxon>Discoba</taxon>
        <taxon>Euglenozoa</taxon>
        <taxon>Kinetoplastea</taxon>
        <taxon>Metakinetoplastina</taxon>
        <taxon>Trypanosomatida</taxon>
        <taxon>Trypanosomatidae</taxon>
        <taxon>Leishmaniinae</taxon>
        <taxon>Leishmania</taxon>
    </lineage>
</organism>
<sequence>MSLVTVMWCSCAKYTTLTSRLRCTATAASAKAAAAAKRGTLRAHSPQRCGCVGTGGSSLALFRPTRVARMLPQLARLLIAGSVALLQVFAVAYQRESRKLRQEEQARGAVGAAQDSTGMGSPRVMSAIEAMQLLGLDRDFPDLYISVQRAEASSASTSVSLPLAPGKAHRAARQNFERMFTLAIKEENMFLAGKLSAAYRICVDPRWDQTTSGEEDASDKSQHTIDDEGKL</sequence>
<gene>
    <name evidence="2" type="ORF">Q4I31_007474</name>
</gene>
<evidence type="ECO:0000313" key="3">
    <source>
        <dbReference type="Proteomes" id="UP001500131"/>
    </source>
</evidence>